<comment type="caution">
    <text evidence="1">The sequence shown here is derived from an EMBL/GenBank/DDBJ whole genome shotgun (WGS) entry which is preliminary data.</text>
</comment>
<evidence type="ECO:0000313" key="1">
    <source>
        <dbReference type="EMBL" id="GFH23683.1"/>
    </source>
</evidence>
<reference evidence="1 2" key="1">
    <citation type="submission" date="2020-02" db="EMBL/GenBank/DDBJ databases">
        <title>Draft genome sequence of Haematococcus lacustris strain NIES-144.</title>
        <authorList>
            <person name="Morimoto D."/>
            <person name="Nakagawa S."/>
            <person name="Yoshida T."/>
            <person name="Sawayama S."/>
        </authorList>
    </citation>
    <scope>NUCLEOTIDE SEQUENCE [LARGE SCALE GENOMIC DNA]</scope>
    <source>
        <strain evidence="1 2">NIES-144</strain>
    </source>
</reference>
<accession>A0A699ZLZ9</accession>
<organism evidence="1 2">
    <name type="scientific">Haematococcus lacustris</name>
    <name type="common">Green alga</name>
    <name type="synonym">Haematococcus pluvialis</name>
    <dbReference type="NCBI Taxonomy" id="44745"/>
    <lineage>
        <taxon>Eukaryota</taxon>
        <taxon>Viridiplantae</taxon>
        <taxon>Chlorophyta</taxon>
        <taxon>core chlorophytes</taxon>
        <taxon>Chlorophyceae</taxon>
        <taxon>CS clade</taxon>
        <taxon>Chlamydomonadales</taxon>
        <taxon>Haematococcaceae</taxon>
        <taxon>Haematococcus</taxon>
    </lineage>
</organism>
<sequence length="416" mass="43045">MDTTRRVLPRRSPATLSLLARHSGVAAAFHSPAGLSRAAQTAAPHCGLLSLLPLHAFHPAAAGVPGRCAPSLTQQVQGTAWRCQGLPRGASSQPFVPTSYQPACQPLAPFPTRSQLGTPHGACRDSDLAGARSPGVALGAEYGEAALAHCRLLLQPLVESGVPSRHRFDGRGDHESSQVPMGPQALLALLHRLVTSAPLACHERELLRAVHLTTPRPSGPGWPAWGCWPAWSPLCAARPCSPDHSGAAGGGGAGGGWRRGRGCGVGAARLVAGLLGSGCECHGPQAGAAVDLQQWLGQSVWWHVFHAGLHAAATWCLDTSQAVGNRPGHRGAAAGQQGLGRIASDQLLLGRLKIWRATADPQLQQHLRTEQCRQGHHASLGQCTLAVSGLCVPVSTDFPSPHAAGGGAVHATPRAG</sequence>
<dbReference type="EMBL" id="BLLF01002333">
    <property type="protein sequence ID" value="GFH23683.1"/>
    <property type="molecule type" value="Genomic_DNA"/>
</dbReference>
<gene>
    <name evidence="1" type="ORF">HaLaN_21336</name>
</gene>
<dbReference type="Proteomes" id="UP000485058">
    <property type="component" value="Unassembled WGS sequence"/>
</dbReference>
<protein>
    <submittedName>
        <fullName evidence="1">Uncharacterized protein</fullName>
    </submittedName>
</protein>
<name>A0A699ZLZ9_HAELA</name>
<dbReference type="AlphaFoldDB" id="A0A699ZLZ9"/>
<evidence type="ECO:0000313" key="2">
    <source>
        <dbReference type="Proteomes" id="UP000485058"/>
    </source>
</evidence>
<keyword evidence="2" id="KW-1185">Reference proteome</keyword>
<proteinExistence type="predicted"/>